<dbReference type="GO" id="GO:0005730">
    <property type="term" value="C:nucleolus"/>
    <property type="evidence" value="ECO:0007669"/>
    <property type="project" value="TreeGrafter"/>
</dbReference>
<evidence type="ECO:0000256" key="2">
    <source>
        <dbReference type="SAM" id="MobiDB-lite"/>
    </source>
</evidence>
<dbReference type="InterPro" id="IPR013216">
    <property type="entry name" value="Methyltransf_11"/>
</dbReference>
<dbReference type="EMBL" id="JABANN010000045">
    <property type="protein sequence ID" value="KAF4673645.1"/>
    <property type="molecule type" value="Genomic_DNA"/>
</dbReference>
<keyword evidence="1" id="KW-0175">Coiled coil</keyword>
<sequence length="813" mass="84613">MFGASTGSSTGLFGGGSQSSAGGLFGSTPQSSAGGGLFGSTPAQQSSGGGLFGSTPGSGSSLFGGGASSSGGGGLFGGGGNTGGGLFGGATSSSAGGGLFGSAPSSGGGGLFGAPASSGGGGGLFGGGAQSSGGGLFGGGAQSSGGGLFGGAAGSGSGLAAAGGLQSSQEAQAAIAEFGSRMNQITTATQPRMIAFTYVMTDNKNQAMQVFAQPYQSSVHGPDQMKWQMAKDLCPAMLDRPDSAAQGVWAYPLPMTSVDQMVSRVSEQQKLVAQAEGMMENVKVQYSNLEGYVSVTTLKELEKARLRHQQLISKLTNVAALIDKLAQSRQPQQLVGGAYAQAEAAYSELERRAAVVQGRFAEARYKASMAEQRSGAPGAPGSTAELSSADQQKLLKIVKDQTICIQQLQSEMRKTVSDVENVHSKAVKSHQQQYRSHGDPLRALGHIGGADGVDGIICLEVLSFTMPHTGRKRQRDSTKPEVVAGPGGNAYSSAEEAEKYGSVSNQKIQAELTATAVQLMKTKGSVDGAGLWLELGCGSGFSTRAITRRNRFIVATDISMAMMELIEGRGGLVDKVLMDMGKPWPLRPGVADTVLSISAAQWLIDEHGGNPDVTRQSFRELDDRIRTVGCPDVKFCLQLYPVPGAPRQLCAAAGDNSLVMAYPHGNNQRKFFITNGPSSRQWCVLAWPFASCECCLHGGRDNADDGQSFKRHLGYVHSTLRTYRRQGINGLYGPSALVGERLWARYVELVGPKASAGGISKEWLAEQLAEEFLPIMHTCPDESLYAESPAPIEGGLPSKRFKYLYGVVLVPVS</sequence>
<dbReference type="GO" id="GO:0016435">
    <property type="term" value="F:rRNA (guanine) methyltransferase activity"/>
    <property type="evidence" value="ECO:0007669"/>
    <property type="project" value="InterPro"/>
</dbReference>
<comment type="caution">
    <text evidence="5">The sequence shown here is derived from an EMBL/GenBank/DDBJ whole genome shotgun (WGS) entry which is preliminary data.</text>
</comment>
<dbReference type="InterPro" id="IPR039769">
    <property type="entry name" value="Bud23-like"/>
</dbReference>
<evidence type="ECO:0000313" key="6">
    <source>
        <dbReference type="Proteomes" id="UP000570595"/>
    </source>
</evidence>
<gene>
    <name evidence="5" type="ORF">FOL46_006758</name>
    <name evidence="4" type="ORF">FOZ61_007838</name>
</gene>
<dbReference type="EMBL" id="JABAHT010000494">
    <property type="protein sequence ID" value="KAF4655004.1"/>
    <property type="molecule type" value="Genomic_DNA"/>
</dbReference>
<proteinExistence type="predicted"/>
<dbReference type="PANTHER" id="PTHR12734:SF0">
    <property type="entry name" value="18S RRNA (GUANINE-N(7))-METHYLTRANSFERASE-RELATED"/>
    <property type="match status" value="1"/>
</dbReference>
<accession>A0A7J6MPY8</accession>
<feature type="domain" description="Methyltransferase type 11" evidence="3">
    <location>
        <begin position="533"/>
        <end position="605"/>
    </location>
</feature>
<dbReference type="Pfam" id="PF13634">
    <property type="entry name" value="Nucleoporin_FG"/>
    <property type="match status" value="2"/>
</dbReference>
<dbReference type="PANTHER" id="PTHR12734">
    <property type="entry name" value="METHYLTRANSFERASE-RELATED"/>
    <property type="match status" value="1"/>
</dbReference>
<evidence type="ECO:0000313" key="7">
    <source>
        <dbReference type="Proteomes" id="UP000572268"/>
    </source>
</evidence>
<dbReference type="InterPro" id="IPR029063">
    <property type="entry name" value="SAM-dependent_MTases_sf"/>
</dbReference>
<evidence type="ECO:0000313" key="5">
    <source>
        <dbReference type="EMBL" id="KAF4673645.1"/>
    </source>
</evidence>
<dbReference type="OrthoDB" id="2877at2759"/>
<dbReference type="GO" id="GO:0005643">
    <property type="term" value="C:nuclear pore"/>
    <property type="evidence" value="ECO:0007669"/>
    <property type="project" value="UniProtKB-ARBA"/>
</dbReference>
<dbReference type="InterPro" id="IPR025574">
    <property type="entry name" value="Nucleoporin_FG_rpt"/>
</dbReference>
<dbReference type="Proteomes" id="UP000570595">
    <property type="component" value="Unassembled WGS sequence"/>
</dbReference>
<feature type="region of interest" description="Disordered" evidence="2">
    <location>
        <begin position="20"/>
        <end position="55"/>
    </location>
</feature>
<feature type="coiled-coil region" evidence="1">
    <location>
        <begin position="298"/>
        <end position="359"/>
    </location>
</feature>
<dbReference type="Proteomes" id="UP000572268">
    <property type="component" value="Unassembled WGS sequence"/>
</dbReference>
<dbReference type="Pfam" id="PF08241">
    <property type="entry name" value="Methyltransf_11"/>
    <property type="match status" value="1"/>
</dbReference>
<dbReference type="GO" id="GO:0070476">
    <property type="term" value="P:rRNA (guanine-N7)-methylation"/>
    <property type="evidence" value="ECO:0007669"/>
    <property type="project" value="InterPro"/>
</dbReference>
<evidence type="ECO:0000256" key="1">
    <source>
        <dbReference type="SAM" id="Coils"/>
    </source>
</evidence>
<reference evidence="6 7" key="1">
    <citation type="submission" date="2020-04" db="EMBL/GenBank/DDBJ databases">
        <title>Perkinsus olseni comparative genomics.</title>
        <authorList>
            <person name="Bogema D.R."/>
        </authorList>
    </citation>
    <scope>NUCLEOTIDE SEQUENCE [LARGE SCALE GENOMIC DNA]</scope>
    <source>
        <strain evidence="4">ATCC PRA-179</strain>
        <strain evidence="5">ATCC PRA-31</strain>
    </source>
</reference>
<dbReference type="AlphaFoldDB" id="A0A7J6MPY8"/>
<evidence type="ECO:0000259" key="3">
    <source>
        <dbReference type="Pfam" id="PF08241"/>
    </source>
</evidence>
<organism evidence="5 7">
    <name type="scientific">Perkinsus olseni</name>
    <name type="common">Perkinsus atlanticus</name>
    <dbReference type="NCBI Taxonomy" id="32597"/>
    <lineage>
        <taxon>Eukaryota</taxon>
        <taxon>Sar</taxon>
        <taxon>Alveolata</taxon>
        <taxon>Perkinsozoa</taxon>
        <taxon>Perkinsea</taxon>
        <taxon>Perkinsida</taxon>
        <taxon>Perkinsidae</taxon>
        <taxon>Perkinsus</taxon>
    </lineage>
</organism>
<protein>
    <recommendedName>
        <fullName evidence="3">Methyltransferase type 11 domain-containing protein</fullName>
    </recommendedName>
</protein>
<evidence type="ECO:0000313" key="4">
    <source>
        <dbReference type="EMBL" id="KAF4655004.1"/>
    </source>
</evidence>
<dbReference type="SUPFAM" id="SSF53335">
    <property type="entry name" value="S-adenosyl-L-methionine-dependent methyltransferases"/>
    <property type="match status" value="1"/>
</dbReference>
<dbReference type="CDD" id="cd02440">
    <property type="entry name" value="AdoMet_MTases"/>
    <property type="match status" value="1"/>
</dbReference>
<feature type="region of interest" description="Disordered" evidence="2">
    <location>
        <begin position="470"/>
        <end position="490"/>
    </location>
</feature>
<dbReference type="Gene3D" id="3.40.50.150">
    <property type="entry name" value="Vaccinia Virus protein VP39"/>
    <property type="match status" value="1"/>
</dbReference>
<name>A0A7J6MPY8_PEROL</name>